<dbReference type="AlphaFoldDB" id="A0A2I0IGP4"/>
<evidence type="ECO:0000256" key="3">
    <source>
        <dbReference type="ARBA" id="ARBA00022692"/>
    </source>
</evidence>
<evidence type="ECO:0000256" key="5">
    <source>
        <dbReference type="ARBA" id="ARBA00023136"/>
    </source>
</evidence>
<proteinExistence type="inferred from homology"/>
<dbReference type="STRING" id="22663.A0A2I0IGP4"/>
<feature type="non-terminal residue" evidence="7">
    <location>
        <position position="124"/>
    </location>
</feature>
<comment type="caution">
    <text evidence="7">The sequence shown here is derived from an EMBL/GenBank/DDBJ whole genome shotgun (WGS) entry which is preliminary data.</text>
</comment>
<keyword evidence="4" id="KW-1133">Transmembrane helix</keyword>
<keyword evidence="8" id="KW-1185">Reference proteome</keyword>
<evidence type="ECO:0000256" key="4">
    <source>
        <dbReference type="ARBA" id="ARBA00022989"/>
    </source>
</evidence>
<evidence type="ECO:0000256" key="1">
    <source>
        <dbReference type="ARBA" id="ARBA00004141"/>
    </source>
</evidence>
<accession>A0A2I0IGP4</accession>
<comment type="subcellular location">
    <subcellularLocation>
        <location evidence="1">Membrane</location>
        <topology evidence="1">Multi-pass membrane protein</topology>
    </subcellularLocation>
</comment>
<dbReference type="PANTHER" id="PTHR42893:SF4">
    <property type="entry name" value="PROTEIN DETOXIFICATION 42"/>
    <property type="match status" value="1"/>
</dbReference>
<dbReference type="PANTHER" id="PTHR42893">
    <property type="entry name" value="PROTEIN DETOXIFICATION 44, CHLOROPLASTIC-RELATED"/>
    <property type="match status" value="1"/>
</dbReference>
<keyword evidence="3" id="KW-0812">Transmembrane</keyword>
<dbReference type="EMBL" id="PGOL01003151">
    <property type="protein sequence ID" value="PKI42506.1"/>
    <property type="molecule type" value="Genomic_DNA"/>
</dbReference>
<evidence type="ECO:0000313" key="8">
    <source>
        <dbReference type="Proteomes" id="UP000233551"/>
    </source>
</evidence>
<keyword evidence="5" id="KW-0472">Membrane</keyword>
<evidence type="ECO:0000256" key="6">
    <source>
        <dbReference type="SAM" id="MobiDB-lite"/>
    </source>
</evidence>
<sequence>MAEEEDPFASEGKRTAPICILFEDARQVFKFDDLGREVAQIAFPAALALTADPIASLIDTAFIGRIGPVELAAVGVSIALFNQVSRIAIFPLVSVTTSFVAEEDTVSPEGPEVSPENKELIPQK</sequence>
<feature type="compositionally biased region" description="Basic and acidic residues" evidence="6">
    <location>
        <begin position="115"/>
        <end position="124"/>
    </location>
</feature>
<feature type="region of interest" description="Disordered" evidence="6">
    <location>
        <begin position="103"/>
        <end position="124"/>
    </location>
</feature>
<reference evidence="7 8" key="1">
    <citation type="submission" date="2017-11" db="EMBL/GenBank/DDBJ databases">
        <title>De-novo sequencing of pomegranate (Punica granatum L.) genome.</title>
        <authorList>
            <person name="Akparov Z."/>
            <person name="Amiraslanov A."/>
            <person name="Hajiyeva S."/>
            <person name="Abbasov M."/>
            <person name="Kaur K."/>
            <person name="Hamwieh A."/>
            <person name="Solovyev V."/>
            <person name="Salamov A."/>
            <person name="Braich B."/>
            <person name="Kosarev P."/>
            <person name="Mahmoud A."/>
            <person name="Hajiyev E."/>
            <person name="Babayeva S."/>
            <person name="Izzatullayeva V."/>
            <person name="Mammadov A."/>
            <person name="Mammadov A."/>
            <person name="Sharifova S."/>
            <person name="Ojaghi J."/>
            <person name="Eynullazada K."/>
            <person name="Bayramov B."/>
            <person name="Abdulazimova A."/>
            <person name="Shahmuradov I."/>
        </authorList>
    </citation>
    <scope>NUCLEOTIDE SEQUENCE [LARGE SCALE GENOMIC DNA]</scope>
    <source>
        <strain evidence="8">cv. AG2017</strain>
        <tissue evidence="7">Leaf</tissue>
    </source>
</reference>
<dbReference type="GO" id="GO:0016020">
    <property type="term" value="C:membrane"/>
    <property type="evidence" value="ECO:0007669"/>
    <property type="project" value="UniProtKB-SubCell"/>
</dbReference>
<comment type="similarity">
    <text evidence="2">Belongs to the multi antimicrobial extrusion (MATE) (TC 2.A.66.1) family.</text>
</comment>
<gene>
    <name evidence="7" type="ORF">CRG98_037095</name>
</gene>
<name>A0A2I0IGP4_PUNGR</name>
<dbReference type="Proteomes" id="UP000233551">
    <property type="component" value="Unassembled WGS sequence"/>
</dbReference>
<evidence type="ECO:0000313" key="7">
    <source>
        <dbReference type="EMBL" id="PKI42506.1"/>
    </source>
</evidence>
<evidence type="ECO:0000256" key="2">
    <source>
        <dbReference type="ARBA" id="ARBA00010199"/>
    </source>
</evidence>
<dbReference type="InterPro" id="IPR044644">
    <property type="entry name" value="DinF-like"/>
</dbReference>
<protein>
    <submittedName>
        <fullName evidence="7">Uncharacterized protein</fullName>
    </submittedName>
</protein>
<organism evidence="7 8">
    <name type="scientific">Punica granatum</name>
    <name type="common">Pomegranate</name>
    <dbReference type="NCBI Taxonomy" id="22663"/>
    <lineage>
        <taxon>Eukaryota</taxon>
        <taxon>Viridiplantae</taxon>
        <taxon>Streptophyta</taxon>
        <taxon>Embryophyta</taxon>
        <taxon>Tracheophyta</taxon>
        <taxon>Spermatophyta</taxon>
        <taxon>Magnoliopsida</taxon>
        <taxon>eudicotyledons</taxon>
        <taxon>Gunneridae</taxon>
        <taxon>Pentapetalae</taxon>
        <taxon>rosids</taxon>
        <taxon>malvids</taxon>
        <taxon>Myrtales</taxon>
        <taxon>Lythraceae</taxon>
        <taxon>Punica</taxon>
    </lineage>
</organism>